<sequence length="387" mass="42657">FTALTESTHYTLDKDSGRVLLNSAGVTALGTDRLYAKYIHSVKISDTILATYVAESDEEVDRSTGAYWDTPVSRTEFTDGRKKFPYPTTDRPYNKDDYDEPDHVQLSRKNVTEVSEVSFLRRGAGLANVQSYDSSEATYTDNKGEANSPSGTAFFVFATTPATSDIIYIGLSNKFHGLTTDLFITGVGSPTITWEYYDGSSWTEFTPTEITTNASIFTASGKFTWSSLSAWTKNSVNSSESLYFVRGRLSAGSYTTSPKILHMFADQDSIIALEIPLYNIDFTTSGRITFLNDRIPNGTRNVKVVFKHGQTTTNPLIGELSALYAGLRVYANITGGSYDDETGVTIGGVAVSIGEVYVNVREVVNQFNKRIDQILRQLGKRIRIAVA</sequence>
<feature type="region of interest" description="Disordered" evidence="1">
    <location>
        <begin position="79"/>
        <end position="100"/>
    </location>
</feature>
<accession>A0A0F9CZX1</accession>
<protein>
    <submittedName>
        <fullName evidence="2">Uncharacterized protein</fullName>
    </submittedName>
</protein>
<feature type="non-terminal residue" evidence="2">
    <location>
        <position position="1"/>
    </location>
</feature>
<dbReference type="EMBL" id="LAZR01031057">
    <property type="protein sequence ID" value="KKL54844.1"/>
    <property type="molecule type" value="Genomic_DNA"/>
</dbReference>
<name>A0A0F9CZX1_9ZZZZ</name>
<gene>
    <name evidence="2" type="ORF">LCGC14_2261380</name>
</gene>
<proteinExistence type="predicted"/>
<evidence type="ECO:0000313" key="2">
    <source>
        <dbReference type="EMBL" id="KKL54844.1"/>
    </source>
</evidence>
<evidence type="ECO:0000256" key="1">
    <source>
        <dbReference type="SAM" id="MobiDB-lite"/>
    </source>
</evidence>
<organism evidence="2">
    <name type="scientific">marine sediment metagenome</name>
    <dbReference type="NCBI Taxonomy" id="412755"/>
    <lineage>
        <taxon>unclassified sequences</taxon>
        <taxon>metagenomes</taxon>
        <taxon>ecological metagenomes</taxon>
    </lineage>
</organism>
<comment type="caution">
    <text evidence="2">The sequence shown here is derived from an EMBL/GenBank/DDBJ whole genome shotgun (WGS) entry which is preliminary data.</text>
</comment>
<reference evidence="2" key="1">
    <citation type="journal article" date="2015" name="Nature">
        <title>Complex archaea that bridge the gap between prokaryotes and eukaryotes.</title>
        <authorList>
            <person name="Spang A."/>
            <person name="Saw J.H."/>
            <person name="Jorgensen S.L."/>
            <person name="Zaremba-Niedzwiedzka K."/>
            <person name="Martijn J."/>
            <person name="Lind A.E."/>
            <person name="van Eijk R."/>
            <person name="Schleper C."/>
            <person name="Guy L."/>
            <person name="Ettema T.J."/>
        </authorList>
    </citation>
    <scope>NUCLEOTIDE SEQUENCE</scope>
</reference>
<dbReference type="AlphaFoldDB" id="A0A0F9CZX1"/>